<dbReference type="InterPro" id="IPR051717">
    <property type="entry name" value="MFS_MFSD6"/>
</dbReference>
<evidence type="ECO:0000256" key="2">
    <source>
        <dbReference type="ARBA" id="ARBA00005241"/>
    </source>
</evidence>
<comment type="similarity">
    <text evidence="2">Belongs to the major facilitator superfamily. MFSD6 family.</text>
</comment>
<evidence type="ECO:0000259" key="7">
    <source>
        <dbReference type="Pfam" id="PF12832"/>
    </source>
</evidence>
<evidence type="ECO:0000256" key="6">
    <source>
        <dbReference type="SAM" id="Phobius"/>
    </source>
</evidence>
<evidence type="ECO:0000256" key="4">
    <source>
        <dbReference type="ARBA" id="ARBA00022989"/>
    </source>
</evidence>
<dbReference type="Gene3D" id="1.20.1250.20">
    <property type="entry name" value="MFS general substrate transporter like domains"/>
    <property type="match status" value="2"/>
</dbReference>
<keyword evidence="9" id="KW-1185">Reference proteome</keyword>
<evidence type="ECO:0000313" key="9">
    <source>
        <dbReference type="Proteomes" id="UP000053237"/>
    </source>
</evidence>
<accession>A0A024FVD6</accession>
<dbReference type="InParanoid" id="A0A024FVD6"/>
<evidence type="ECO:0000256" key="3">
    <source>
        <dbReference type="ARBA" id="ARBA00022692"/>
    </source>
</evidence>
<dbReference type="STRING" id="65357.A0A024FVD6"/>
<feature type="transmembrane region" description="Helical" evidence="6">
    <location>
        <begin position="407"/>
        <end position="427"/>
    </location>
</feature>
<dbReference type="AlphaFoldDB" id="A0A024FVD6"/>
<evidence type="ECO:0000256" key="5">
    <source>
        <dbReference type="ARBA" id="ARBA00023136"/>
    </source>
</evidence>
<keyword evidence="3 6" id="KW-0812">Transmembrane</keyword>
<dbReference type="Proteomes" id="UP000053237">
    <property type="component" value="Unassembled WGS sequence"/>
</dbReference>
<comment type="subcellular location">
    <subcellularLocation>
        <location evidence="1">Membrane</location>
        <topology evidence="1">Multi-pass membrane protein</topology>
    </subcellularLocation>
</comment>
<sequence>MAPTRTTNRFKEAKPLYGRKICGDHLWAPKAMYAISSAGQSALVNYLPIYYQHTAQFTKWQIGVLQTLPCVCALIAPPLWGAVADKLDGQRLVHNICIISSAIISFSIQLFRTYDIWILLIVALGFFQQAPCGSLQDHAVLDMLAKVGGEYGKQRLFGAVGYGLGAYISALVVGWSGIEWSFNLMLILTLLSVLVLRHIPAISHAHDHEDESNALMEANISDSEIVEKRKRKRASFSENMTHLFAHQFDVLVLLLVVFLLGLMFGVLSSFLTLYLFNLSGGNPQIIGIAIMCETASELPAFFYSHQIINKLGVVGVLLLSTLGYALRISYYWYMTNPWTAIPFELLHGLTFGLAWASCTQYIFASAQPGFEGTMMGMLNAVQNGLGRGAGTLIGGYLYQTYGPKTMWMMTDMGVPVALLGIGVFAFLKSRDSAGVTLQDEEAIRLESAQIFSPHSADPQSILRDFSSPIGSYSTRPDYDTL</sequence>
<dbReference type="InterPro" id="IPR036259">
    <property type="entry name" value="MFS_trans_sf"/>
</dbReference>
<name>A0A024FVD6_9STRA</name>
<dbReference type="Pfam" id="PF12832">
    <property type="entry name" value="MFS_1_like"/>
    <property type="match status" value="1"/>
</dbReference>
<feature type="transmembrane region" description="Helical" evidence="6">
    <location>
        <begin position="311"/>
        <end position="333"/>
    </location>
</feature>
<protein>
    <recommendedName>
        <fullName evidence="7">Major facilitator superfamily associated domain-containing protein</fullName>
    </recommendedName>
</protein>
<organism evidence="8 9">
    <name type="scientific">Albugo candida</name>
    <dbReference type="NCBI Taxonomy" id="65357"/>
    <lineage>
        <taxon>Eukaryota</taxon>
        <taxon>Sar</taxon>
        <taxon>Stramenopiles</taxon>
        <taxon>Oomycota</taxon>
        <taxon>Peronosporomycetes</taxon>
        <taxon>Albuginales</taxon>
        <taxon>Albuginaceae</taxon>
        <taxon>Albugo</taxon>
    </lineage>
</organism>
<proteinExistence type="inferred from homology"/>
<dbReference type="OrthoDB" id="515887at2759"/>
<dbReference type="SUPFAM" id="SSF103473">
    <property type="entry name" value="MFS general substrate transporter"/>
    <property type="match status" value="1"/>
</dbReference>
<feature type="transmembrane region" description="Helical" evidence="6">
    <location>
        <begin position="60"/>
        <end position="80"/>
    </location>
</feature>
<evidence type="ECO:0000256" key="1">
    <source>
        <dbReference type="ARBA" id="ARBA00004141"/>
    </source>
</evidence>
<dbReference type="InterPro" id="IPR024989">
    <property type="entry name" value="MFS_assoc_dom"/>
</dbReference>
<dbReference type="PANTHER" id="PTHR16172:SF41">
    <property type="entry name" value="MAJOR FACILITATOR SUPERFAMILY DOMAIN-CONTAINING PROTEIN 6-LIKE"/>
    <property type="match status" value="1"/>
</dbReference>
<keyword evidence="4 6" id="KW-1133">Transmembrane helix</keyword>
<feature type="transmembrane region" description="Helical" evidence="6">
    <location>
        <begin position="250"/>
        <end position="273"/>
    </location>
</feature>
<feature type="transmembrane region" description="Helical" evidence="6">
    <location>
        <begin position="180"/>
        <end position="199"/>
    </location>
</feature>
<gene>
    <name evidence="8" type="ORF">BN9_111080</name>
</gene>
<keyword evidence="5 6" id="KW-0472">Membrane</keyword>
<dbReference type="EMBL" id="CAIX01000332">
    <property type="protein sequence ID" value="CCI10624.1"/>
    <property type="molecule type" value="Genomic_DNA"/>
</dbReference>
<feature type="transmembrane region" description="Helical" evidence="6">
    <location>
        <begin position="345"/>
        <end position="363"/>
    </location>
</feature>
<evidence type="ECO:0000313" key="8">
    <source>
        <dbReference type="EMBL" id="CCI10624.1"/>
    </source>
</evidence>
<feature type="domain" description="Major facilitator superfamily associated" evidence="7">
    <location>
        <begin position="27"/>
        <end position="408"/>
    </location>
</feature>
<feature type="transmembrane region" description="Helical" evidence="6">
    <location>
        <begin position="156"/>
        <end position="174"/>
    </location>
</feature>
<comment type="caution">
    <text evidence="8">The sequence shown here is derived from an EMBL/GenBank/DDBJ whole genome shotgun (WGS) entry which is preliminary data.</text>
</comment>
<reference evidence="8 9" key="1">
    <citation type="submission" date="2012-05" db="EMBL/GenBank/DDBJ databases">
        <title>Recombination and specialization in a pathogen metapopulation.</title>
        <authorList>
            <person name="Gardiner A."/>
            <person name="Kemen E."/>
            <person name="Schultz-Larsen T."/>
            <person name="MacLean D."/>
            <person name="Van Oosterhout C."/>
            <person name="Jones J.D.G."/>
        </authorList>
    </citation>
    <scope>NUCLEOTIDE SEQUENCE [LARGE SCALE GENOMIC DNA]</scope>
    <source>
        <strain evidence="8 9">Ac Nc2</strain>
    </source>
</reference>
<dbReference type="PANTHER" id="PTHR16172">
    <property type="entry name" value="MAJOR FACILITATOR SUPERFAMILY DOMAIN-CONTAINING PROTEIN 6-LIKE"/>
    <property type="match status" value="1"/>
</dbReference>
<dbReference type="GO" id="GO:0016020">
    <property type="term" value="C:membrane"/>
    <property type="evidence" value="ECO:0007669"/>
    <property type="project" value="UniProtKB-SubCell"/>
</dbReference>
<feature type="transmembrane region" description="Helical" evidence="6">
    <location>
        <begin position="116"/>
        <end position="135"/>
    </location>
</feature>